<proteinExistence type="predicted"/>
<dbReference type="InterPro" id="IPR011009">
    <property type="entry name" value="Kinase-like_dom_sf"/>
</dbReference>
<evidence type="ECO:0000256" key="1">
    <source>
        <dbReference type="SAM" id="Coils"/>
    </source>
</evidence>
<dbReference type="InterPro" id="IPR002575">
    <property type="entry name" value="Aminoglycoside_PTrfase"/>
</dbReference>
<dbReference type="OrthoDB" id="2906425at2759"/>
<dbReference type="PANTHER" id="PTHR36091:SF2">
    <property type="entry name" value="AMINOGLYCOSIDE PHOSPHOTRANSFERASE DOMAIN-CONTAINING PROTEIN"/>
    <property type="match status" value="1"/>
</dbReference>
<dbReference type="AlphaFoldDB" id="A0A6A7AU01"/>
<dbReference type="Pfam" id="PF01636">
    <property type="entry name" value="APH"/>
    <property type="match status" value="1"/>
</dbReference>
<accession>A0A6A7AU01</accession>
<protein>
    <recommendedName>
        <fullName evidence="2">Aminoglycoside phosphotransferase domain-containing protein</fullName>
    </recommendedName>
</protein>
<dbReference type="EMBL" id="MU006344">
    <property type="protein sequence ID" value="KAF2845595.1"/>
    <property type="molecule type" value="Genomic_DNA"/>
</dbReference>
<dbReference type="SUPFAM" id="SSF56112">
    <property type="entry name" value="Protein kinase-like (PK-like)"/>
    <property type="match status" value="1"/>
</dbReference>
<dbReference type="PANTHER" id="PTHR36091">
    <property type="entry name" value="ALTERED INHERITANCE OF MITOCHONDRIA PROTEIN 9, MITOCHONDRIAL"/>
    <property type="match status" value="1"/>
</dbReference>
<reference evidence="3" key="1">
    <citation type="submission" date="2020-01" db="EMBL/GenBank/DDBJ databases">
        <authorList>
            <consortium name="DOE Joint Genome Institute"/>
            <person name="Haridas S."/>
            <person name="Albert R."/>
            <person name="Binder M."/>
            <person name="Bloem J."/>
            <person name="Labutti K."/>
            <person name="Salamov A."/>
            <person name="Andreopoulos B."/>
            <person name="Baker S.E."/>
            <person name="Barry K."/>
            <person name="Bills G."/>
            <person name="Bluhm B.H."/>
            <person name="Cannon C."/>
            <person name="Castanera R."/>
            <person name="Culley D.E."/>
            <person name="Daum C."/>
            <person name="Ezra D."/>
            <person name="Gonzalez J.B."/>
            <person name="Henrissat B."/>
            <person name="Kuo A."/>
            <person name="Liang C."/>
            <person name="Lipzen A."/>
            <person name="Lutzoni F."/>
            <person name="Magnuson J."/>
            <person name="Mondo S."/>
            <person name="Nolan M."/>
            <person name="Ohm R."/>
            <person name="Pangilinan J."/>
            <person name="Park H.-J."/>
            <person name="Ramirez L."/>
            <person name="Alfaro M."/>
            <person name="Sun H."/>
            <person name="Tritt A."/>
            <person name="Yoshinaga Y."/>
            <person name="Zwiers L.-H."/>
            <person name="Turgeon B.G."/>
            <person name="Goodwin S.B."/>
            <person name="Spatafora J.W."/>
            <person name="Crous P.W."/>
            <person name="Grigoriev I.V."/>
        </authorList>
    </citation>
    <scope>NUCLEOTIDE SEQUENCE</scope>
    <source>
        <strain evidence="3">IPT5</strain>
    </source>
</reference>
<feature type="domain" description="Aminoglycoside phosphotransferase" evidence="2">
    <location>
        <begin position="238"/>
        <end position="278"/>
    </location>
</feature>
<keyword evidence="4" id="KW-1185">Reference proteome</keyword>
<dbReference type="InterPro" id="IPR051035">
    <property type="entry name" value="Mito_inheritance_9"/>
</dbReference>
<evidence type="ECO:0000313" key="4">
    <source>
        <dbReference type="Proteomes" id="UP000799423"/>
    </source>
</evidence>
<sequence length="484" mass="54925">MDLEYMKLRIVETTSPRRSSSAVNLYLPEGNFNKTLLITTRDRRQVIARLPNPNAGFPHYTTASEVATMDYFRRHLKIPIPKVLSYNTDAVANAVGAEYIIMEKCPGIELTRFWDQMTGTDKVNVGSLYYAKDIPDIKDTEVDETFSVGPTTIRTWFDDKRGIIAVPRGPWRSAEDVLVAIVNRELACLDTFSRSLRDRQQGIFNGPGGFEPTKKMKEAVIRNYSSILPFILPEDEAYTASVLWHNDLHSENILVNEDCPTEITGIIDWQCVHLGPALLHVHYPSLVDYGGPMLGCFELPELPDNFSELDPISQAKAQELHTSQTIWGLYNIFIQKQALDLLRVLRYRDTLQCQIMGLIEAIFDDGEPYVQSMISQLVESGIWDQVVKAAGRNPDDTPCPLAYTSEEISNQQNELARWEKDIRRKARVIKEVGAYTGWDGAVSLNEHGIMSEQLKDAKTKFLGEEAKTSEERAEWVKVWPFQDS</sequence>
<gene>
    <name evidence="3" type="ORF">T440DRAFT_502337</name>
</gene>
<name>A0A6A7AU01_9PLEO</name>
<organism evidence="3 4">
    <name type="scientific">Plenodomus tracheiphilus IPT5</name>
    <dbReference type="NCBI Taxonomy" id="1408161"/>
    <lineage>
        <taxon>Eukaryota</taxon>
        <taxon>Fungi</taxon>
        <taxon>Dikarya</taxon>
        <taxon>Ascomycota</taxon>
        <taxon>Pezizomycotina</taxon>
        <taxon>Dothideomycetes</taxon>
        <taxon>Pleosporomycetidae</taxon>
        <taxon>Pleosporales</taxon>
        <taxon>Pleosporineae</taxon>
        <taxon>Leptosphaeriaceae</taxon>
        <taxon>Plenodomus</taxon>
    </lineage>
</organism>
<feature type="coiled-coil region" evidence="1">
    <location>
        <begin position="401"/>
        <end position="428"/>
    </location>
</feature>
<evidence type="ECO:0000259" key="2">
    <source>
        <dbReference type="Pfam" id="PF01636"/>
    </source>
</evidence>
<dbReference type="GO" id="GO:0005739">
    <property type="term" value="C:mitochondrion"/>
    <property type="evidence" value="ECO:0007669"/>
    <property type="project" value="TreeGrafter"/>
</dbReference>
<dbReference type="Proteomes" id="UP000799423">
    <property type="component" value="Unassembled WGS sequence"/>
</dbReference>
<keyword evidence="1" id="KW-0175">Coiled coil</keyword>
<dbReference type="Gene3D" id="3.30.200.20">
    <property type="entry name" value="Phosphorylase Kinase, domain 1"/>
    <property type="match status" value="1"/>
</dbReference>
<dbReference type="Gene3D" id="3.90.1200.10">
    <property type="match status" value="1"/>
</dbReference>
<evidence type="ECO:0000313" key="3">
    <source>
        <dbReference type="EMBL" id="KAF2845595.1"/>
    </source>
</evidence>